<organism evidence="2">
    <name type="scientific">freshwater metagenome</name>
    <dbReference type="NCBI Taxonomy" id="449393"/>
    <lineage>
        <taxon>unclassified sequences</taxon>
        <taxon>metagenomes</taxon>
        <taxon>ecological metagenomes</taxon>
    </lineage>
</organism>
<name>A0A6J7FG96_9ZZZZ</name>
<keyword evidence="1" id="KW-0472">Membrane</keyword>
<evidence type="ECO:0000313" key="2">
    <source>
        <dbReference type="EMBL" id="CAB4892778.1"/>
    </source>
</evidence>
<feature type="transmembrane region" description="Helical" evidence="1">
    <location>
        <begin position="12"/>
        <end position="30"/>
    </location>
</feature>
<keyword evidence="1" id="KW-1133">Transmembrane helix</keyword>
<keyword evidence="1" id="KW-0812">Transmembrane</keyword>
<accession>A0A6J7FG96</accession>
<dbReference type="EMBL" id="CAFBMK010000004">
    <property type="protein sequence ID" value="CAB4892778.1"/>
    <property type="molecule type" value="Genomic_DNA"/>
</dbReference>
<proteinExistence type="predicted"/>
<evidence type="ECO:0000256" key="1">
    <source>
        <dbReference type="SAM" id="Phobius"/>
    </source>
</evidence>
<reference evidence="2" key="1">
    <citation type="submission" date="2020-05" db="EMBL/GenBank/DDBJ databases">
        <authorList>
            <person name="Chiriac C."/>
            <person name="Salcher M."/>
            <person name="Ghai R."/>
            <person name="Kavagutti S V."/>
        </authorList>
    </citation>
    <scope>NUCLEOTIDE SEQUENCE</scope>
</reference>
<protein>
    <submittedName>
        <fullName evidence="2">Unannotated protein</fullName>
    </submittedName>
</protein>
<gene>
    <name evidence="2" type="ORF">UFOPK3564_00116</name>
</gene>
<dbReference type="AlphaFoldDB" id="A0A6J7FG96"/>
<sequence>MKQPIKVRGHSLIDYGFLAVAIAGPIALGLKGAARALPFAFGATQGALNATTDQPYAAKRLVPFRLHGRAESLAVPSYALAIATSGALHQPRAKAFFAAHLLTLATVYTLTDWNADN</sequence>